<feature type="compositionally biased region" description="Polar residues" evidence="1">
    <location>
        <begin position="953"/>
        <end position="964"/>
    </location>
</feature>
<feature type="compositionally biased region" description="Basic residues" evidence="1">
    <location>
        <begin position="694"/>
        <end position="704"/>
    </location>
</feature>
<name>A0ABD2JIW2_HETSC</name>
<feature type="compositionally biased region" description="Basic and acidic residues" evidence="1">
    <location>
        <begin position="924"/>
        <end position="949"/>
    </location>
</feature>
<feature type="region of interest" description="Disordered" evidence="1">
    <location>
        <begin position="911"/>
        <end position="985"/>
    </location>
</feature>
<feature type="region of interest" description="Disordered" evidence="1">
    <location>
        <begin position="1224"/>
        <end position="1262"/>
    </location>
</feature>
<reference evidence="2 3" key="1">
    <citation type="submission" date="2024-10" db="EMBL/GenBank/DDBJ databases">
        <authorList>
            <person name="Kim D."/>
        </authorList>
    </citation>
    <scope>NUCLEOTIDE SEQUENCE [LARGE SCALE GENOMIC DNA]</scope>
    <source>
        <strain evidence="2">Taebaek</strain>
    </source>
</reference>
<evidence type="ECO:0000313" key="3">
    <source>
        <dbReference type="Proteomes" id="UP001620645"/>
    </source>
</evidence>
<dbReference type="Proteomes" id="UP001620645">
    <property type="component" value="Unassembled WGS sequence"/>
</dbReference>
<proteinExistence type="predicted"/>
<feature type="region of interest" description="Disordered" evidence="1">
    <location>
        <begin position="1000"/>
        <end position="1061"/>
    </location>
</feature>
<accession>A0ABD2JIW2</accession>
<dbReference type="EMBL" id="JBICCN010000142">
    <property type="protein sequence ID" value="KAL3090557.1"/>
    <property type="molecule type" value="Genomic_DNA"/>
</dbReference>
<feature type="compositionally biased region" description="Basic and acidic residues" evidence="1">
    <location>
        <begin position="871"/>
        <end position="890"/>
    </location>
</feature>
<feature type="compositionally biased region" description="Basic and acidic residues" evidence="1">
    <location>
        <begin position="809"/>
        <end position="836"/>
    </location>
</feature>
<feature type="compositionally biased region" description="Polar residues" evidence="1">
    <location>
        <begin position="1005"/>
        <end position="1026"/>
    </location>
</feature>
<organism evidence="2 3">
    <name type="scientific">Heterodera schachtii</name>
    <name type="common">Sugarbeet cyst nematode worm</name>
    <name type="synonym">Tylenchus schachtii</name>
    <dbReference type="NCBI Taxonomy" id="97005"/>
    <lineage>
        <taxon>Eukaryota</taxon>
        <taxon>Metazoa</taxon>
        <taxon>Ecdysozoa</taxon>
        <taxon>Nematoda</taxon>
        <taxon>Chromadorea</taxon>
        <taxon>Rhabditida</taxon>
        <taxon>Tylenchina</taxon>
        <taxon>Tylenchomorpha</taxon>
        <taxon>Tylenchoidea</taxon>
        <taxon>Heteroderidae</taxon>
        <taxon>Heteroderinae</taxon>
        <taxon>Heterodera</taxon>
    </lineage>
</organism>
<feature type="compositionally biased region" description="Polar residues" evidence="1">
    <location>
        <begin position="1036"/>
        <end position="1052"/>
    </location>
</feature>
<comment type="caution">
    <text evidence="2">The sequence shown here is derived from an EMBL/GenBank/DDBJ whole genome shotgun (WGS) entry which is preliminary data.</text>
</comment>
<feature type="region of interest" description="Disordered" evidence="1">
    <location>
        <begin position="799"/>
        <end position="836"/>
    </location>
</feature>
<feature type="compositionally biased region" description="Polar residues" evidence="1">
    <location>
        <begin position="974"/>
        <end position="985"/>
    </location>
</feature>
<evidence type="ECO:0000256" key="1">
    <source>
        <dbReference type="SAM" id="MobiDB-lite"/>
    </source>
</evidence>
<feature type="region of interest" description="Disordered" evidence="1">
    <location>
        <begin position="689"/>
        <end position="769"/>
    </location>
</feature>
<keyword evidence="3" id="KW-1185">Reference proteome</keyword>
<sequence length="1308" mass="147424">MASPGTDLEAKFRLRVFALLSSAPALHQLILSKSNTASSARIDLARFLAAYYLGIDLARLFEQLNRCHHVEAVVPGGVPTTTVLPNLMVCAELDDGEENFACDADRTSSSSAVWDRSRLGQLLPSECSPNFALRLLLQEQRCLEAIFFADHFHDSRTSMALRFLVDRHIPGLSLLAQYCRATLIDQLLDTIEFDEFDGNEKRTHQFIEATIQADVLFSEEFGPVGLLNECLKALTSRMVAQFVELLEPEISAADVHSVDELLQMSTINTVNCLSPLLPRPPIYCANYDLGITPPARHTLDTETRAWVMLQACCSALAHALARSNRLEQMIGFFALWMGRQNGDDGTKSDMPFLLEAEYFTCGHSDAELAIDLDIFQTLISIALAMELRDKLVRYLADELPNFQNGMQTSNLAPSADDIIQQYHTKICALATPFYGNKLGQKEDQLVWPSLTRWAHLADQSDIESAMLFLHTIQQQNVPTRRFLPPLSAQNRPKWCSLLLMDASSDHAIIGASSNWVGHLEVFVDEEQKFKLVSTDFARLRFLAHRFQMVPLRSQPIQILLHFDPNELCTVVDQQPNQQIPYLTTPSMNNDFNNSSNDQQQTAANSDKAIKKFVDDDQNEDSLDQLIAQIRTSLDMLNGGIPNGESEVNLRQNAVGDFNLCQNSANVVQDDQPSSSGDETYLAQIRARHHDELTKKRKKHARRKVITTNSTSSTTSSYERSGKSSTSSSRTSKGSIRRRKLLANQIIKQNVGRTESTSSKPSVYVSEEPSDEQLMNEMDTIGQRLEWIRQQFEQRTVEGQIDEDEMPSPLEEKGKLSDENGKDAEIKMPQNEERKPKFRDEVENIRELGTITEYAKVEKAAFENAKVEKHAFGNTELVEKRPPFENAEQQKPHRQNAETVQTILETKRMAISTLQNGEAKPYLDSAKEANSRTISSEHDELEEHVLENRGKRSQIGSAKTGNPSDENGEIDEKLTQVQKNAEIESAQQNAGIGLRLLDHESDRSFVRQSPPSSAGYHSSRPSTSQNYSHEEECIVNAKQNASRRNQNAKTGNVPTPPIVEPMDFRGLRSSDEGEEIEQQQQLNVQQKKQKIRSWKEIEVFPRNSPSNVEKPSIFVNKCAKSIPKSKSNANYPSKNIKEAAQQMPKRSPWRRPQWLRLLPPFDDTIRTERQTTTAQIKHGHPLLELKLDEHFSTPRSTDKVANAGGDVGTFLTNPGRCRRTFLELAAKKERRHRSQNSSLNRPKTTMDHQQSKQQQTHNNGIYDSGIGLEQQQQQQSNNGTSRNGIVLYTVELEEADVAAMRRRAEGRDN</sequence>
<protein>
    <submittedName>
        <fullName evidence="2">Uncharacterized protein</fullName>
    </submittedName>
</protein>
<gene>
    <name evidence="2" type="ORF">niasHS_005469</name>
</gene>
<feature type="compositionally biased region" description="Low complexity" evidence="1">
    <location>
        <begin position="706"/>
        <end position="733"/>
    </location>
</feature>
<feature type="compositionally biased region" description="Polar residues" evidence="1">
    <location>
        <begin position="745"/>
        <end position="760"/>
    </location>
</feature>
<feature type="compositionally biased region" description="Polar residues" evidence="1">
    <location>
        <begin position="1250"/>
        <end position="1260"/>
    </location>
</feature>
<feature type="region of interest" description="Disordered" evidence="1">
    <location>
        <begin position="871"/>
        <end position="897"/>
    </location>
</feature>
<evidence type="ECO:0000313" key="2">
    <source>
        <dbReference type="EMBL" id="KAL3090557.1"/>
    </source>
</evidence>